<feature type="transmembrane region" description="Helical" evidence="1">
    <location>
        <begin position="6"/>
        <end position="23"/>
    </location>
</feature>
<gene>
    <name evidence="2" type="ORF">C6Y45_14205</name>
</gene>
<dbReference type="RefSeq" id="WP_107585893.1">
    <property type="nucleotide sequence ID" value="NZ_PZJJ01000030.1"/>
</dbReference>
<keyword evidence="1" id="KW-1133">Transmembrane helix</keyword>
<protein>
    <submittedName>
        <fullName evidence="2">Uncharacterized protein</fullName>
    </submittedName>
</protein>
<evidence type="ECO:0000256" key="1">
    <source>
        <dbReference type="SAM" id="Phobius"/>
    </source>
</evidence>
<keyword evidence="3" id="KW-1185">Reference proteome</keyword>
<dbReference type="EMBL" id="PZJJ01000030">
    <property type="protein sequence ID" value="PTL37890.1"/>
    <property type="molecule type" value="Genomic_DNA"/>
</dbReference>
<accession>A0A2T4U3A8</accession>
<dbReference type="AlphaFoldDB" id="A0A2T4U3A8"/>
<name>A0A2T4U3A8_9BACI</name>
<proteinExistence type="predicted"/>
<evidence type="ECO:0000313" key="2">
    <source>
        <dbReference type="EMBL" id="PTL37890.1"/>
    </source>
</evidence>
<evidence type="ECO:0000313" key="3">
    <source>
        <dbReference type="Proteomes" id="UP000240509"/>
    </source>
</evidence>
<sequence>MSTYRVISFIVLFGFVGVTLYFYTINSHFVMHVAGSHEHGAVEVPQEEEAPTIEGEITEEDGTAALHIEVENFEFVREEMGDSGYREGHAHVYINGEREGRLYGTDYPLGQVKEDELHIRVVLSSHQHEVLQYEGEEIDWETTYRP</sequence>
<dbReference type="Proteomes" id="UP000240509">
    <property type="component" value="Unassembled WGS sequence"/>
</dbReference>
<reference evidence="2 3" key="1">
    <citation type="submission" date="2018-03" db="EMBL/GenBank/DDBJ databases">
        <title>Alkalicoccus saliphilus sp. nov., isolated from a mineral pool.</title>
        <authorList>
            <person name="Zhao B."/>
        </authorList>
    </citation>
    <scope>NUCLEOTIDE SEQUENCE [LARGE SCALE GENOMIC DNA]</scope>
    <source>
        <strain evidence="2 3">6AG</strain>
    </source>
</reference>
<keyword evidence="1" id="KW-0812">Transmembrane</keyword>
<dbReference type="OrthoDB" id="6385276at2"/>
<comment type="caution">
    <text evidence="2">The sequence shown here is derived from an EMBL/GenBank/DDBJ whole genome shotgun (WGS) entry which is preliminary data.</text>
</comment>
<organism evidence="2 3">
    <name type="scientific">Alkalicoccus saliphilus</name>
    <dbReference type="NCBI Taxonomy" id="200989"/>
    <lineage>
        <taxon>Bacteria</taxon>
        <taxon>Bacillati</taxon>
        <taxon>Bacillota</taxon>
        <taxon>Bacilli</taxon>
        <taxon>Bacillales</taxon>
        <taxon>Bacillaceae</taxon>
        <taxon>Alkalicoccus</taxon>
    </lineage>
</organism>
<keyword evidence="1" id="KW-0472">Membrane</keyword>